<name>A0A7X1NQL4_9MICC</name>
<keyword evidence="3 6" id="KW-1133">Transmembrane helix</keyword>
<comment type="caution">
    <text evidence="8">The sequence shown here is derived from an EMBL/GenBank/DDBJ whole genome shotgun (WGS) entry which is preliminary data.</text>
</comment>
<dbReference type="InterPro" id="IPR036259">
    <property type="entry name" value="MFS_trans_sf"/>
</dbReference>
<gene>
    <name evidence="8" type="ORF">FNH21_10910</name>
</gene>
<evidence type="ECO:0000256" key="3">
    <source>
        <dbReference type="ARBA" id="ARBA00022989"/>
    </source>
</evidence>
<dbReference type="SUPFAM" id="SSF103473">
    <property type="entry name" value="MFS general substrate transporter"/>
    <property type="match status" value="1"/>
</dbReference>
<dbReference type="Pfam" id="PF07690">
    <property type="entry name" value="MFS_1"/>
    <property type="match status" value="2"/>
</dbReference>
<dbReference type="InterPro" id="IPR051788">
    <property type="entry name" value="MFS_Transporter"/>
</dbReference>
<dbReference type="OrthoDB" id="151222at2"/>
<keyword evidence="9" id="KW-1185">Reference proteome</keyword>
<feature type="transmembrane region" description="Helical" evidence="6">
    <location>
        <begin position="275"/>
        <end position="295"/>
    </location>
</feature>
<dbReference type="InterPro" id="IPR020846">
    <property type="entry name" value="MFS_dom"/>
</dbReference>
<feature type="transmembrane region" description="Helical" evidence="6">
    <location>
        <begin position="85"/>
        <end position="103"/>
    </location>
</feature>
<feature type="transmembrane region" description="Helical" evidence="6">
    <location>
        <begin position="148"/>
        <end position="168"/>
    </location>
</feature>
<dbReference type="Proteomes" id="UP000326464">
    <property type="component" value="Unassembled WGS sequence"/>
</dbReference>
<evidence type="ECO:0000256" key="4">
    <source>
        <dbReference type="ARBA" id="ARBA00023136"/>
    </source>
</evidence>
<dbReference type="AlphaFoldDB" id="A0A7X1NQL4"/>
<dbReference type="PROSITE" id="PS50850">
    <property type="entry name" value="MFS"/>
    <property type="match status" value="1"/>
</dbReference>
<proteinExistence type="predicted"/>
<evidence type="ECO:0000259" key="7">
    <source>
        <dbReference type="PROSITE" id="PS50850"/>
    </source>
</evidence>
<reference evidence="9" key="1">
    <citation type="submission" date="2019-07" db="EMBL/GenBank/DDBJ databases">
        <title>Arthrobacter KR32 sp. nov., isolated from mountain cheese made of cows milk.</title>
        <authorList>
            <person name="Flegler A."/>
        </authorList>
    </citation>
    <scope>NUCLEOTIDE SEQUENCE [LARGE SCALE GENOMIC DNA]</scope>
    <source>
        <strain evidence="9">KR32</strain>
    </source>
</reference>
<feature type="transmembrane region" description="Helical" evidence="6">
    <location>
        <begin position="393"/>
        <end position="414"/>
    </location>
</feature>
<dbReference type="GO" id="GO:0005886">
    <property type="term" value="C:plasma membrane"/>
    <property type="evidence" value="ECO:0007669"/>
    <property type="project" value="UniProtKB-SubCell"/>
</dbReference>
<comment type="subcellular location">
    <subcellularLocation>
        <location evidence="1">Cell membrane</location>
        <topology evidence="1">Multi-pass membrane protein</topology>
    </subcellularLocation>
</comment>
<evidence type="ECO:0000313" key="8">
    <source>
        <dbReference type="EMBL" id="MPY11219.1"/>
    </source>
</evidence>
<keyword evidence="4 6" id="KW-0472">Membrane</keyword>
<evidence type="ECO:0000313" key="9">
    <source>
        <dbReference type="Proteomes" id="UP000326464"/>
    </source>
</evidence>
<dbReference type="GO" id="GO:0022857">
    <property type="term" value="F:transmembrane transporter activity"/>
    <property type="evidence" value="ECO:0007669"/>
    <property type="project" value="InterPro"/>
</dbReference>
<dbReference type="RefSeq" id="WP_152815386.1">
    <property type="nucleotide sequence ID" value="NZ_VJXX01000003.1"/>
</dbReference>
<dbReference type="CDD" id="cd17393">
    <property type="entry name" value="MFS_MosC_like"/>
    <property type="match status" value="1"/>
</dbReference>
<feature type="transmembrane region" description="Helical" evidence="6">
    <location>
        <begin position="236"/>
        <end position="255"/>
    </location>
</feature>
<dbReference type="Gene3D" id="1.20.1250.20">
    <property type="entry name" value="MFS general substrate transporter like domains"/>
    <property type="match status" value="2"/>
</dbReference>
<accession>A0A7X1NQL4</accession>
<dbReference type="EMBL" id="VJXX01000003">
    <property type="protein sequence ID" value="MPY11219.1"/>
    <property type="molecule type" value="Genomic_DNA"/>
</dbReference>
<feature type="transmembrane region" description="Helical" evidence="6">
    <location>
        <begin position="363"/>
        <end position="387"/>
    </location>
</feature>
<evidence type="ECO:0000256" key="6">
    <source>
        <dbReference type="SAM" id="Phobius"/>
    </source>
</evidence>
<feature type="region of interest" description="Disordered" evidence="5">
    <location>
        <begin position="199"/>
        <end position="226"/>
    </location>
</feature>
<organism evidence="8 9">
    <name type="scientific">Arthrobacter bussei</name>
    <dbReference type="NCBI Taxonomy" id="2594179"/>
    <lineage>
        <taxon>Bacteria</taxon>
        <taxon>Bacillati</taxon>
        <taxon>Actinomycetota</taxon>
        <taxon>Actinomycetes</taxon>
        <taxon>Micrococcales</taxon>
        <taxon>Micrococcaceae</taxon>
        <taxon>Arthrobacter</taxon>
    </lineage>
</organism>
<feature type="transmembrane region" description="Helical" evidence="6">
    <location>
        <begin position="332"/>
        <end position="351"/>
    </location>
</feature>
<dbReference type="PANTHER" id="PTHR23514:SF13">
    <property type="entry name" value="INNER MEMBRANE PROTEIN YBJJ"/>
    <property type="match status" value="1"/>
</dbReference>
<evidence type="ECO:0000256" key="2">
    <source>
        <dbReference type="ARBA" id="ARBA00022692"/>
    </source>
</evidence>
<protein>
    <submittedName>
        <fullName evidence="8">MFS transporter</fullName>
    </submittedName>
</protein>
<feature type="domain" description="Major facilitator superfamily (MFS) profile" evidence="7">
    <location>
        <begin position="20"/>
        <end position="418"/>
    </location>
</feature>
<dbReference type="PANTHER" id="PTHR23514">
    <property type="entry name" value="BYPASS OF STOP CODON PROTEIN 6"/>
    <property type="match status" value="1"/>
</dbReference>
<feature type="transmembrane region" description="Helical" evidence="6">
    <location>
        <begin position="22"/>
        <end position="42"/>
    </location>
</feature>
<dbReference type="InterPro" id="IPR011701">
    <property type="entry name" value="MFS"/>
</dbReference>
<feature type="transmembrane region" description="Helical" evidence="6">
    <location>
        <begin position="307"/>
        <end position="326"/>
    </location>
</feature>
<sequence length="422" mass="42839">MSTTIPTQETEYTPRRLARARFAVSALFLANGALFANILPHYPAIKDGLDLSNAAFGISVAAFPLGAITAGLASGALVRRFRSSRVATAGTWFIGLSILLAGIAPSWAVLTVTLFLAGAMDAITDVAQNSHGLRVQKLYRRSILNSFHAVWSIGAVIGGLMGAAAAGLAVPRGLHLTVSFLLFSALTLVSYRHLLPGVEPADPTDPTDTAGTADAAGTGTGGAGGAGGARARRRSLATAGILAALVVIGIAGALVEDAGSTWAAVYLSTSLEATPTVAGLGFVALVGLQFVGRLFGDRLVDRFGQRAVAQAGGVLTAAGMGIALLVPSVPLTILGFGLAGLGVATLVPAAMHSADELPGLRTGTGLTVISWLMRLGFLFSPPIVGAIADASSLRVGLVVVPLAGILTLVASGVLPRRVHPHR</sequence>
<evidence type="ECO:0000256" key="1">
    <source>
        <dbReference type="ARBA" id="ARBA00004651"/>
    </source>
</evidence>
<feature type="transmembrane region" description="Helical" evidence="6">
    <location>
        <begin position="54"/>
        <end position="78"/>
    </location>
</feature>
<evidence type="ECO:0000256" key="5">
    <source>
        <dbReference type="SAM" id="MobiDB-lite"/>
    </source>
</evidence>
<keyword evidence="2 6" id="KW-0812">Transmembrane</keyword>
<feature type="compositionally biased region" description="Low complexity" evidence="5">
    <location>
        <begin position="200"/>
        <end position="217"/>
    </location>
</feature>
<feature type="transmembrane region" description="Helical" evidence="6">
    <location>
        <begin position="174"/>
        <end position="191"/>
    </location>
</feature>